<dbReference type="KEGG" id="mbe:MBM_09911"/>
<dbReference type="OrthoDB" id="10337092at2759"/>
<evidence type="ECO:0000313" key="2">
    <source>
        <dbReference type="Proteomes" id="UP000006753"/>
    </source>
</evidence>
<proteinExistence type="predicted"/>
<evidence type="ECO:0000313" key="1">
    <source>
        <dbReference type="EMBL" id="EKD11941.1"/>
    </source>
</evidence>
<organism evidence="1 2">
    <name type="scientific">Marssonina brunnea f. sp. multigermtubi (strain MB_m1)</name>
    <name type="common">Marssonina leaf spot fungus</name>
    <dbReference type="NCBI Taxonomy" id="1072389"/>
    <lineage>
        <taxon>Eukaryota</taxon>
        <taxon>Fungi</taxon>
        <taxon>Dikarya</taxon>
        <taxon>Ascomycota</taxon>
        <taxon>Pezizomycotina</taxon>
        <taxon>Leotiomycetes</taxon>
        <taxon>Helotiales</taxon>
        <taxon>Drepanopezizaceae</taxon>
        <taxon>Drepanopeziza</taxon>
    </lineage>
</organism>
<dbReference type="InParanoid" id="K1WGE8"/>
<dbReference type="RefSeq" id="XP_007297800.1">
    <property type="nucleotide sequence ID" value="XM_007297738.1"/>
</dbReference>
<accession>K1WGE8</accession>
<dbReference type="Proteomes" id="UP000006753">
    <property type="component" value="Unassembled WGS sequence"/>
</dbReference>
<protein>
    <submittedName>
        <fullName evidence="1">Uncharacterized protein</fullName>
    </submittedName>
</protein>
<dbReference type="HOGENOM" id="CLU_2455194_0_0_1"/>
<dbReference type="GeneID" id="18765846"/>
<name>K1WGE8_MARBU</name>
<reference evidence="1 2" key="1">
    <citation type="journal article" date="2012" name="BMC Genomics">
        <title>Sequencing the genome of Marssonina brunnea reveals fungus-poplar co-evolution.</title>
        <authorList>
            <person name="Zhu S."/>
            <person name="Cao Y.-Z."/>
            <person name="Jiang C."/>
            <person name="Tan B.-Y."/>
            <person name="Wang Z."/>
            <person name="Feng S."/>
            <person name="Zhang L."/>
            <person name="Su X.-H."/>
            <person name="Brejova B."/>
            <person name="Vinar T."/>
            <person name="Xu M."/>
            <person name="Wang M.-X."/>
            <person name="Zhang S.-G."/>
            <person name="Huang M.-R."/>
            <person name="Wu R."/>
            <person name="Zhou Y."/>
        </authorList>
    </citation>
    <scope>NUCLEOTIDE SEQUENCE [LARGE SCALE GENOMIC DNA]</scope>
    <source>
        <strain evidence="1 2">MB_m1</strain>
    </source>
</reference>
<dbReference type="AlphaFoldDB" id="K1WGE8"/>
<keyword evidence="2" id="KW-1185">Reference proteome</keyword>
<dbReference type="EMBL" id="JH921477">
    <property type="protein sequence ID" value="EKD11941.1"/>
    <property type="molecule type" value="Genomic_DNA"/>
</dbReference>
<gene>
    <name evidence="1" type="ORF">MBM_09911</name>
</gene>
<sequence length="89" mass="9166">MPLNHVCNFETDATWSIYGVNWKHPVINPAGVDNDELEDAISSSNSPVATCPKNTSDGLSAIVATSLAATQAELVAPTARTASGAAHSS</sequence>